<dbReference type="PROSITE" id="PS50157">
    <property type="entry name" value="ZINC_FINGER_C2H2_2"/>
    <property type="match status" value="3"/>
</dbReference>
<dbReference type="PANTHER" id="PTHR24403:SF67">
    <property type="entry name" value="FI01116P-RELATED"/>
    <property type="match status" value="1"/>
</dbReference>
<dbReference type="OrthoDB" id="8113227at2759"/>
<feature type="domain" description="C2H2-type" evidence="6">
    <location>
        <begin position="489"/>
        <end position="516"/>
    </location>
</feature>
<feature type="domain" description="C2H2-type" evidence="6">
    <location>
        <begin position="283"/>
        <end position="310"/>
    </location>
</feature>
<dbReference type="GO" id="GO:0008270">
    <property type="term" value="F:zinc ion binding"/>
    <property type="evidence" value="ECO:0007669"/>
    <property type="project" value="UniProtKB-KW"/>
</dbReference>
<dbReference type="SUPFAM" id="SSF57667">
    <property type="entry name" value="beta-beta-alpha zinc fingers"/>
    <property type="match status" value="4"/>
</dbReference>
<dbReference type="AlphaFoldDB" id="A0A8S4QRV1"/>
<gene>
    <name evidence="7" type="primary">jg13519</name>
    <name evidence="7" type="ORF">PAEG_LOCUS5475</name>
</gene>
<dbReference type="EMBL" id="CAKXAJ010018300">
    <property type="protein sequence ID" value="CAH2217589.1"/>
    <property type="molecule type" value="Genomic_DNA"/>
</dbReference>
<organism evidence="7 8">
    <name type="scientific">Pararge aegeria aegeria</name>
    <dbReference type="NCBI Taxonomy" id="348720"/>
    <lineage>
        <taxon>Eukaryota</taxon>
        <taxon>Metazoa</taxon>
        <taxon>Ecdysozoa</taxon>
        <taxon>Arthropoda</taxon>
        <taxon>Hexapoda</taxon>
        <taxon>Insecta</taxon>
        <taxon>Pterygota</taxon>
        <taxon>Neoptera</taxon>
        <taxon>Endopterygota</taxon>
        <taxon>Lepidoptera</taxon>
        <taxon>Glossata</taxon>
        <taxon>Ditrysia</taxon>
        <taxon>Papilionoidea</taxon>
        <taxon>Nymphalidae</taxon>
        <taxon>Satyrinae</taxon>
        <taxon>Satyrini</taxon>
        <taxon>Parargina</taxon>
        <taxon>Pararge</taxon>
    </lineage>
</organism>
<protein>
    <submittedName>
        <fullName evidence="7">Jg13519 protein</fullName>
    </submittedName>
</protein>
<evidence type="ECO:0000256" key="1">
    <source>
        <dbReference type="ARBA" id="ARBA00022723"/>
    </source>
</evidence>
<comment type="caution">
    <text evidence="7">The sequence shown here is derived from an EMBL/GenBank/DDBJ whole genome shotgun (WGS) entry which is preliminary data.</text>
</comment>
<keyword evidence="1" id="KW-0479">Metal-binding</keyword>
<evidence type="ECO:0000313" key="7">
    <source>
        <dbReference type="EMBL" id="CAH2217589.1"/>
    </source>
</evidence>
<dbReference type="InterPro" id="IPR050688">
    <property type="entry name" value="Zinc_finger/UBP_domain"/>
</dbReference>
<proteinExistence type="predicted"/>
<dbReference type="PROSITE" id="PS00028">
    <property type="entry name" value="ZINC_FINGER_C2H2_1"/>
    <property type="match status" value="4"/>
</dbReference>
<dbReference type="Gene3D" id="3.30.160.60">
    <property type="entry name" value="Classic Zinc Finger"/>
    <property type="match status" value="2"/>
</dbReference>
<dbReference type="InterPro" id="IPR036236">
    <property type="entry name" value="Znf_C2H2_sf"/>
</dbReference>
<sequence length="528" mass="61349">MFCNNDKIKEEKSDRFEVFEDCATKQKIKQEPLYQQHMKTHVNLYDSQFDSIKHELLQNGKGRLEIRRHKPSSRGCRTRRLSECKGERAAAINPSVQRGEQILPLGEAFSPALDSCKQLISGSEIIPFNYNHADTNSHVNTENHLDLFKHELDSSSEKDVKHDFNSSLEKDDKLELNSSSGKDISHYYTPSHWRFDFSKSKFGSFKIESLSNYVGTTTKSDFSSVPASSGINLSPPTSDHFNSESNKRIPKMKNVYLCKYCPFKFTRQVCFLKHMKTHLGNVFLCDICNHAYMTKRNLVKHMWKHILVEPHCCKICGYGFRRRQELIGAEMAQNYDIKCICKCKQYLAQHKLKQKKDKPFSWCLYNHKYARWGLIQHKSICSNKRPPSCQHCDHKCNSKNDLNNHTNIHHSGKSHQYKNCDYKCSGLFLMKQHKFIHPGEKLITCKLCNYVSGCKEYMDSQISKQTSDVKSPSSNTTPVTADWCSKKQYTCDLCYEKFSLNIDLFIHMRAHVDAKWVRHSYLNKISLI</sequence>
<dbReference type="GO" id="GO:0045944">
    <property type="term" value="P:positive regulation of transcription by RNA polymerase II"/>
    <property type="evidence" value="ECO:0007669"/>
    <property type="project" value="TreeGrafter"/>
</dbReference>
<evidence type="ECO:0000256" key="5">
    <source>
        <dbReference type="PROSITE-ProRule" id="PRU00042"/>
    </source>
</evidence>
<name>A0A8S4QRV1_9NEOP</name>
<dbReference type="Proteomes" id="UP000838756">
    <property type="component" value="Unassembled WGS sequence"/>
</dbReference>
<reference evidence="7" key="1">
    <citation type="submission" date="2022-03" db="EMBL/GenBank/DDBJ databases">
        <authorList>
            <person name="Lindestad O."/>
        </authorList>
    </citation>
    <scope>NUCLEOTIDE SEQUENCE</scope>
</reference>
<dbReference type="Pfam" id="PF00096">
    <property type="entry name" value="zf-C2H2"/>
    <property type="match status" value="2"/>
</dbReference>
<dbReference type="InterPro" id="IPR013087">
    <property type="entry name" value="Znf_C2H2_type"/>
</dbReference>
<keyword evidence="2" id="KW-0677">Repeat</keyword>
<keyword evidence="3 5" id="KW-0863">Zinc-finger</keyword>
<evidence type="ECO:0000256" key="3">
    <source>
        <dbReference type="ARBA" id="ARBA00022771"/>
    </source>
</evidence>
<evidence type="ECO:0000256" key="2">
    <source>
        <dbReference type="ARBA" id="ARBA00022737"/>
    </source>
</evidence>
<accession>A0A8S4QRV1</accession>
<evidence type="ECO:0000313" key="8">
    <source>
        <dbReference type="Proteomes" id="UP000838756"/>
    </source>
</evidence>
<evidence type="ECO:0000259" key="6">
    <source>
        <dbReference type="PROSITE" id="PS50157"/>
    </source>
</evidence>
<evidence type="ECO:0000256" key="4">
    <source>
        <dbReference type="ARBA" id="ARBA00022833"/>
    </source>
</evidence>
<dbReference type="SMART" id="SM00355">
    <property type="entry name" value="ZnF_C2H2"/>
    <property type="match status" value="5"/>
</dbReference>
<keyword evidence="8" id="KW-1185">Reference proteome</keyword>
<feature type="domain" description="C2H2-type" evidence="6">
    <location>
        <begin position="256"/>
        <end position="283"/>
    </location>
</feature>
<dbReference type="GO" id="GO:0005634">
    <property type="term" value="C:nucleus"/>
    <property type="evidence" value="ECO:0007669"/>
    <property type="project" value="TreeGrafter"/>
</dbReference>
<dbReference type="PANTHER" id="PTHR24403">
    <property type="entry name" value="ZINC FINGER PROTEIN"/>
    <property type="match status" value="1"/>
</dbReference>
<keyword evidence="4" id="KW-0862">Zinc</keyword>